<dbReference type="OrthoDB" id="228317at2"/>
<protein>
    <recommendedName>
        <fullName evidence="2">DUF3592 domain-containing protein</fullName>
    </recommendedName>
</protein>
<dbReference type="Pfam" id="PF12158">
    <property type="entry name" value="DUF3592"/>
    <property type="match status" value="1"/>
</dbReference>
<dbReference type="InterPro" id="IPR021994">
    <property type="entry name" value="DUF3592"/>
</dbReference>
<feature type="transmembrane region" description="Helical" evidence="1">
    <location>
        <begin position="466"/>
        <end position="489"/>
    </location>
</feature>
<evidence type="ECO:0000259" key="2">
    <source>
        <dbReference type="Pfam" id="PF12158"/>
    </source>
</evidence>
<keyword evidence="1" id="KW-0472">Membrane</keyword>
<gene>
    <name evidence="3" type="ORF">EC9_36910</name>
</gene>
<accession>A0A517M3P1</accession>
<dbReference type="RefSeq" id="WP_145347236.1">
    <property type="nucleotide sequence ID" value="NZ_CP036261.1"/>
</dbReference>
<dbReference type="EMBL" id="CP036261">
    <property type="protein sequence ID" value="QDS89491.1"/>
    <property type="molecule type" value="Genomic_DNA"/>
</dbReference>
<dbReference type="KEGG" id="ruv:EC9_36910"/>
<evidence type="ECO:0000256" key="1">
    <source>
        <dbReference type="SAM" id="Phobius"/>
    </source>
</evidence>
<feature type="transmembrane region" description="Helical" evidence="1">
    <location>
        <begin position="438"/>
        <end position="460"/>
    </location>
</feature>
<feature type="domain" description="DUF3592" evidence="2">
    <location>
        <begin position="48"/>
        <end position="136"/>
    </location>
</feature>
<feature type="transmembrane region" description="Helical" evidence="1">
    <location>
        <begin position="139"/>
        <end position="161"/>
    </location>
</feature>
<keyword evidence="1" id="KW-0812">Transmembrane</keyword>
<name>A0A517M3P1_9BACT</name>
<evidence type="ECO:0000313" key="4">
    <source>
        <dbReference type="Proteomes" id="UP000319557"/>
    </source>
</evidence>
<proteinExistence type="predicted"/>
<keyword evidence="1" id="KW-1133">Transmembrane helix</keyword>
<dbReference type="Proteomes" id="UP000319557">
    <property type="component" value="Chromosome"/>
</dbReference>
<feature type="transmembrane region" description="Helical" evidence="1">
    <location>
        <begin position="204"/>
        <end position="223"/>
    </location>
</feature>
<sequence>MAGQSYNSLPRGCMVGFAMPFVLVGVAATGFLYWSTYQAYQAQSWVEVPATILNASIKTHRGGDSTTYSVETRYRYDFEGKTYHSDRVNFSPFTSDGNRNWHRAMVRRLQRHARDKTPYPCFVDPSAPENAVLEREPPFPMLLLFTVFGIAFGGAGIAMLFQDRNPGWQEKRLQIAQASGQMWRVRSDWEEGEIRISPLHRLRTSLPCLVLLSVLTLPTILLLPQEFQRGSWWAYLGLIGPLAIAIAVVKVFTAVWHQIARGVTRVQLATVPGVIGGPVTGIIHSSRKLNMLTGVRVTLRCDRKSRDSSETRSIATTETCWQDEQTILTDLKQSDANESAVPFDFVVPFDLPDSAPLEDEKVDWILTAKGLGGGSPLEITCELPVYKTAESSEDLKRPESLIADFSGPDQPEDILSELGVHAVDGGVRKRWWITGQKTLSGILTLLVIAGGFDLASFLIFRYDGPWFIGVVLGLIGFPLTLGLIHTMLWRCRIETASGMVRIRSGMIPLARWKSIPLDDFDRLSIRQTTRVNDKTYFEVYFQARNRKPITVGKGINGKHRAQLYAAALWRQVIGSEPPEITTRRFGDDKKS</sequence>
<dbReference type="AlphaFoldDB" id="A0A517M3P1"/>
<organism evidence="3 4">
    <name type="scientific">Rosistilla ulvae</name>
    <dbReference type="NCBI Taxonomy" id="1930277"/>
    <lineage>
        <taxon>Bacteria</taxon>
        <taxon>Pseudomonadati</taxon>
        <taxon>Planctomycetota</taxon>
        <taxon>Planctomycetia</taxon>
        <taxon>Pirellulales</taxon>
        <taxon>Pirellulaceae</taxon>
        <taxon>Rosistilla</taxon>
    </lineage>
</organism>
<reference evidence="3 4" key="1">
    <citation type="submission" date="2019-02" db="EMBL/GenBank/DDBJ databases">
        <title>Deep-cultivation of Planctomycetes and their phenomic and genomic characterization uncovers novel biology.</title>
        <authorList>
            <person name="Wiegand S."/>
            <person name="Jogler M."/>
            <person name="Boedeker C."/>
            <person name="Pinto D."/>
            <person name="Vollmers J."/>
            <person name="Rivas-Marin E."/>
            <person name="Kohn T."/>
            <person name="Peeters S.H."/>
            <person name="Heuer A."/>
            <person name="Rast P."/>
            <person name="Oberbeckmann S."/>
            <person name="Bunk B."/>
            <person name="Jeske O."/>
            <person name="Meyerdierks A."/>
            <person name="Storesund J.E."/>
            <person name="Kallscheuer N."/>
            <person name="Luecker S."/>
            <person name="Lage O.M."/>
            <person name="Pohl T."/>
            <person name="Merkel B.J."/>
            <person name="Hornburger P."/>
            <person name="Mueller R.-W."/>
            <person name="Bruemmer F."/>
            <person name="Labrenz M."/>
            <person name="Spormann A.M."/>
            <person name="Op den Camp H."/>
            <person name="Overmann J."/>
            <person name="Amann R."/>
            <person name="Jetten M.S.M."/>
            <person name="Mascher T."/>
            <person name="Medema M.H."/>
            <person name="Devos D.P."/>
            <person name="Kaster A.-K."/>
            <person name="Ovreas L."/>
            <person name="Rohde M."/>
            <person name="Galperin M.Y."/>
            <person name="Jogler C."/>
        </authorList>
    </citation>
    <scope>NUCLEOTIDE SEQUENCE [LARGE SCALE GENOMIC DNA]</scope>
    <source>
        <strain evidence="3 4">EC9</strain>
    </source>
</reference>
<evidence type="ECO:0000313" key="3">
    <source>
        <dbReference type="EMBL" id="QDS89491.1"/>
    </source>
</evidence>
<feature type="transmembrane region" description="Helical" evidence="1">
    <location>
        <begin position="12"/>
        <end position="34"/>
    </location>
</feature>
<feature type="transmembrane region" description="Helical" evidence="1">
    <location>
        <begin position="235"/>
        <end position="256"/>
    </location>
</feature>
<keyword evidence="4" id="KW-1185">Reference proteome</keyword>